<dbReference type="RefSeq" id="WP_143554598.1">
    <property type="nucleotide sequence ID" value="NZ_VJWA01000001.1"/>
</dbReference>
<keyword evidence="1" id="KW-0812">Transmembrane</keyword>
<reference evidence="2 3" key="1">
    <citation type="submission" date="2019-07" db="EMBL/GenBank/DDBJ databases">
        <title>Novel species isolated from glacier.</title>
        <authorList>
            <person name="Liu Q."/>
            <person name="Xin Y.-H."/>
        </authorList>
    </citation>
    <scope>NUCLEOTIDE SEQUENCE [LARGE SCALE GENOMIC DNA]</scope>
    <source>
        <strain evidence="2 3">LB1R16</strain>
    </source>
</reference>
<proteinExistence type="predicted"/>
<protein>
    <submittedName>
        <fullName evidence="2">Uncharacterized protein</fullName>
    </submittedName>
</protein>
<feature type="transmembrane region" description="Helical" evidence="1">
    <location>
        <begin position="118"/>
        <end position="141"/>
    </location>
</feature>
<comment type="caution">
    <text evidence="2">The sequence shown here is derived from an EMBL/GenBank/DDBJ whole genome shotgun (WGS) entry which is preliminary data.</text>
</comment>
<evidence type="ECO:0000256" key="1">
    <source>
        <dbReference type="SAM" id="Phobius"/>
    </source>
</evidence>
<dbReference type="AlphaFoldDB" id="A0A552UFS5"/>
<keyword evidence="1" id="KW-0472">Membrane</keyword>
<dbReference type="OrthoDB" id="9151521at2"/>
<dbReference type="EMBL" id="VJWA01000001">
    <property type="protein sequence ID" value="TRW17054.1"/>
    <property type="molecule type" value="Genomic_DNA"/>
</dbReference>
<evidence type="ECO:0000313" key="3">
    <source>
        <dbReference type="Proteomes" id="UP000317894"/>
    </source>
</evidence>
<gene>
    <name evidence="2" type="ORF">FMM06_02265</name>
</gene>
<dbReference type="Proteomes" id="UP000317894">
    <property type="component" value="Unassembled WGS sequence"/>
</dbReference>
<name>A0A552UFS5_9SPHN</name>
<sequence length="348" mass="37704">MLSDTATLSLTGLLAYVDSHREAFVDERGTGGLVALHGADLATGTLQFTDGVARLDVMTPQQLVLVLDMASTLGARVRDDRFETLIAPDTRYCHLDDATYLRTIYLAQPTFATRVRPWLHAVLIMLGTLVLIVLASVPSLLQEPWLRPMLPRAIVPEIYPEASGPVVARPAQPGPAKIVILVLPDFNPDLAARLGAGLGAELREAVAVESAQTGTLDGFEGQVDASDIVTRLAGDLTWLREAHPGSLVIVLTNADINNRAWSTRFLFSVHFSGGAAPWSVVSGRRLYTMNALFDRTLVESRLEKLLLRAVGEQLRGLSRTTDPSDLMYAPLLSATDIDRLEGKLPPAP</sequence>
<evidence type="ECO:0000313" key="2">
    <source>
        <dbReference type="EMBL" id="TRW17054.1"/>
    </source>
</evidence>
<accession>A0A552UFS5</accession>
<keyword evidence="3" id="KW-1185">Reference proteome</keyword>
<keyword evidence="1" id="KW-1133">Transmembrane helix</keyword>
<organism evidence="2 3">
    <name type="scientific">Glacieibacterium frigidum</name>
    <dbReference type="NCBI Taxonomy" id="2593303"/>
    <lineage>
        <taxon>Bacteria</taxon>
        <taxon>Pseudomonadati</taxon>
        <taxon>Pseudomonadota</taxon>
        <taxon>Alphaproteobacteria</taxon>
        <taxon>Sphingomonadales</taxon>
        <taxon>Sphingosinicellaceae</taxon>
        <taxon>Glacieibacterium</taxon>
    </lineage>
</organism>